<dbReference type="GO" id="GO:0016020">
    <property type="term" value="C:membrane"/>
    <property type="evidence" value="ECO:0007669"/>
    <property type="project" value="UniProtKB-SubCell"/>
</dbReference>
<feature type="region of interest" description="Disordered" evidence="8">
    <location>
        <begin position="1091"/>
        <end position="1166"/>
    </location>
</feature>
<comment type="similarity">
    <text evidence="2">Belongs to the major facilitator superfamily. Sugar transporter (TC 2.A.1.1) family.</text>
</comment>
<proteinExistence type="inferred from homology"/>
<keyword evidence="12" id="KW-1185">Reference proteome</keyword>
<evidence type="ECO:0000256" key="5">
    <source>
        <dbReference type="ARBA" id="ARBA00022989"/>
    </source>
</evidence>
<feature type="compositionally biased region" description="Low complexity" evidence="8">
    <location>
        <begin position="739"/>
        <end position="754"/>
    </location>
</feature>
<comment type="caution">
    <text evidence="11">The sequence shown here is derived from an EMBL/GenBank/DDBJ whole genome shotgun (WGS) entry which is preliminary data.</text>
</comment>
<dbReference type="InterPro" id="IPR025852">
    <property type="entry name" value="SM_dom_ATX"/>
</dbReference>
<accession>A0A9P6GQK2</accession>
<dbReference type="NCBIfam" id="TIGR00879">
    <property type="entry name" value="SP"/>
    <property type="match status" value="1"/>
</dbReference>
<dbReference type="OrthoDB" id="2275718at2759"/>
<feature type="transmembrane region" description="Helical" evidence="9">
    <location>
        <begin position="1394"/>
        <end position="1411"/>
    </location>
</feature>
<evidence type="ECO:0000256" key="3">
    <source>
        <dbReference type="ARBA" id="ARBA00022448"/>
    </source>
</evidence>
<feature type="transmembrane region" description="Helical" evidence="9">
    <location>
        <begin position="1491"/>
        <end position="1513"/>
    </location>
</feature>
<feature type="transmembrane region" description="Helical" evidence="9">
    <location>
        <begin position="1439"/>
        <end position="1459"/>
    </location>
</feature>
<feature type="compositionally biased region" description="Polar residues" evidence="8">
    <location>
        <begin position="775"/>
        <end position="786"/>
    </location>
</feature>
<feature type="compositionally biased region" description="Low complexity" evidence="8">
    <location>
        <begin position="466"/>
        <end position="487"/>
    </location>
</feature>
<evidence type="ECO:0000256" key="6">
    <source>
        <dbReference type="ARBA" id="ARBA00023136"/>
    </source>
</evidence>
<feature type="region of interest" description="Disordered" evidence="8">
    <location>
        <begin position="310"/>
        <end position="331"/>
    </location>
</feature>
<feature type="transmembrane region" description="Helical" evidence="9">
    <location>
        <begin position="1701"/>
        <end position="1721"/>
    </location>
</feature>
<organism evidence="11 12">
    <name type="scientific">Paraphaeosphaeria minitans</name>
    <dbReference type="NCBI Taxonomy" id="565426"/>
    <lineage>
        <taxon>Eukaryota</taxon>
        <taxon>Fungi</taxon>
        <taxon>Dikarya</taxon>
        <taxon>Ascomycota</taxon>
        <taxon>Pezizomycotina</taxon>
        <taxon>Dothideomycetes</taxon>
        <taxon>Pleosporomycetidae</taxon>
        <taxon>Pleosporales</taxon>
        <taxon>Massarineae</taxon>
        <taxon>Didymosphaeriaceae</taxon>
        <taxon>Paraphaeosphaeria</taxon>
    </lineage>
</organism>
<feature type="compositionally biased region" description="Polar residues" evidence="8">
    <location>
        <begin position="21"/>
        <end position="30"/>
    </location>
</feature>
<feature type="region of interest" description="Disordered" evidence="8">
    <location>
        <begin position="1"/>
        <end position="57"/>
    </location>
</feature>
<evidence type="ECO:0000256" key="7">
    <source>
        <dbReference type="ARBA" id="ARBA00049119"/>
    </source>
</evidence>
<keyword evidence="6 9" id="KW-0472">Membrane</keyword>
<dbReference type="Pfam" id="PF00083">
    <property type="entry name" value="Sugar_tr"/>
    <property type="match status" value="1"/>
</dbReference>
<feature type="region of interest" description="Disordered" evidence="8">
    <location>
        <begin position="106"/>
        <end position="173"/>
    </location>
</feature>
<gene>
    <name evidence="11" type="ORF">PMIN01_03692</name>
</gene>
<keyword evidence="3" id="KW-0813">Transport</keyword>
<dbReference type="SUPFAM" id="SSF103473">
    <property type="entry name" value="MFS general substrate transporter"/>
    <property type="match status" value="1"/>
</dbReference>
<dbReference type="Pfam" id="PF06741">
    <property type="entry name" value="LsmAD"/>
    <property type="match status" value="1"/>
</dbReference>
<dbReference type="FunFam" id="1.20.1250.20:FF:000073">
    <property type="entry name" value="MFS myo-inositol transporter, putative"/>
    <property type="match status" value="1"/>
</dbReference>
<dbReference type="InterPro" id="IPR003663">
    <property type="entry name" value="Sugar/inositol_transpt"/>
</dbReference>
<feature type="region of interest" description="Disordered" evidence="8">
    <location>
        <begin position="705"/>
        <end position="754"/>
    </location>
</feature>
<comment type="catalytic activity">
    <reaction evidence="7">
        <text>myo-inositol(out) + H(+)(out) = myo-inositol(in) + H(+)(in)</text>
        <dbReference type="Rhea" id="RHEA:60364"/>
        <dbReference type="ChEBI" id="CHEBI:15378"/>
        <dbReference type="ChEBI" id="CHEBI:17268"/>
    </reaction>
</comment>
<feature type="region of interest" description="Disordered" evidence="8">
    <location>
        <begin position="625"/>
        <end position="678"/>
    </location>
</feature>
<dbReference type="InterPro" id="IPR036259">
    <property type="entry name" value="MFS_trans_sf"/>
</dbReference>
<feature type="compositionally biased region" description="Polar residues" evidence="8">
    <location>
        <begin position="314"/>
        <end position="331"/>
    </location>
</feature>
<dbReference type="Gene3D" id="1.20.1250.20">
    <property type="entry name" value="MFS general substrate transporter like domains"/>
    <property type="match status" value="1"/>
</dbReference>
<feature type="transmembrane region" description="Helical" evidence="9">
    <location>
        <begin position="1466"/>
        <end position="1485"/>
    </location>
</feature>
<evidence type="ECO:0000256" key="8">
    <source>
        <dbReference type="SAM" id="MobiDB-lite"/>
    </source>
</evidence>
<feature type="region of interest" description="Disordered" evidence="8">
    <location>
        <begin position="377"/>
        <end position="544"/>
    </location>
</feature>
<feature type="compositionally biased region" description="Polar residues" evidence="8">
    <location>
        <begin position="653"/>
        <end position="666"/>
    </location>
</feature>
<feature type="compositionally biased region" description="Low complexity" evidence="8">
    <location>
        <begin position="1"/>
        <end position="13"/>
    </location>
</feature>
<feature type="transmembrane region" description="Helical" evidence="9">
    <location>
        <begin position="1841"/>
        <end position="1861"/>
    </location>
</feature>
<dbReference type="PANTHER" id="PTHR48020:SF12">
    <property type="entry name" value="PROTON MYO-INOSITOL COTRANSPORTER"/>
    <property type="match status" value="1"/>
</dbReference>
<feature type="compositionally biased region" description="Low complexity" evidence="8">
    <location>
        <begin position="106"/>
        <end position="116"/>
    </location>
</feature>
<keyword evidence="4 9" id="KW-0812">Transmembrane</keyword>
<dbReference type="GO" id="GO:1904679">
    <property type="term" value="P:myo-inositol import across plasma membrane"/>
    <property type="evidence" value="ECO:0007669"/>
    <property type="project" value="TreeGrafter"/>
</dbReference>
<dbReference type="GO" id="GO:0005366">
    <property type="term" value="F:myo-inositol:proton symporter activity"/>
    <property type="evidence" value="ECO:0007669"/>
    <property type="project" value="TreeGrafter"/>
</dbReference>
<evidence type="ECO:0000256" key="2">
    <source>
        <dbReference type="ARBA" id="ARBA00010992"/>
    </source>
</evidence>
<evidence type="ECO:0000256" key="1">
    <source>
        <dbReference type="ARBA" id="ARBA00004141"/>
    </source>
</evidence>
<feature type="compositionally biased region" description="Polar residues" evidence="8">
    <location>
        <begin position="141"/>
        <end position="158"/>
    </location>
</feature>
<feature type="compositionally biased region" description="Polar residues" evidence="8">
    <location>
        <begin position="456"/>
        <end position="465"/>
    </location>
</feature>
<dbReference type="InterPro" id="IPR005829">
    <property type="entry name" value="Sugar_transporter_CS"/>
</dbReference>
<comment type="subcellular location">
    <subcellularLocation>
        <location evidence="1">Membrane</location>
        <topology evidence="1">Multi-pass membrane protein</topology>
    </subcellularLocation>
</comment>
<evidence type="ECO:0000256" key="4">
    <source>
        <dbReference type="ARBA" id="ARBA00022692"/>
    </source>
</evidence>
<dbReference type="SMART" id="SM01272">
    <property type="entry name" value="LsmAD"/>
    <property type="match status" value="1"/>
</dbReference>
<name>A0A9P6GQK2_9PLEO</name>
<dbReference type="InterPro" id="IPR020846">
    <property type="entry name" value="MFS_dom"/>
</dbReference>
<feature type="transmembrane region" description="Helical" evidence="9">
    <location>
        <begin position="1775"/>
        <end position="1801"/>
    </location>
</feature>
<protein>
    <submittedName>
        <fullName evidence="11">Myo-inositol transporter 1</fullName>
    </submittedName>
</protein>
<evidence type="ECO:0000256" key="9">
    <source>
        <dbReference type="SAM" id="Phobius"/>
    </source>
</evidence>
<dbReference type="Proteomes" id="UP000756921">
    <property type="component" value="Unassembled WGS sequence"/>
</dbReference>
<dbReference type="InterPro" id="IPR009604">
    <property type="entry name" value="LsmAD_domain"/>
</dbReference>
<dbReference type="PANTHER" id="PTHR48020">
    <property type="entry name" value="PROTON MYO-INOSITOL COTRANSPORTER"/>
    <property type="match status" value="1"/>
</dbReference>
<feature type="compositionally biased region" description="Low complexity" evidence="8">
    <location>
        <begin position="887"/>
        <end position="913"/>
    </location>
</feature>
<feature type="region of interest" description="Disordered" evidence="8">
    <location>
        <begin position="768"/>
        <end position="805"/>
    </location>
</feature>
<dbReference type="PROSITE" id="PS00217">
    <property type="entry name" value="SUGAR_TRANSPORT_2"/>
    <property type="match status" value="1"/>
</dbReference>
<reference evidence="11" key="1">
    <citation type="journal article" date="2020" name="Mol. Plant Microbe Interact.">
        <title>Genome Sequence of the Biocontrol Agent Coniothyrium minitans strain Conio (IMI 134523).</title>
        <authorList>
            <person name="Patel D."/>
            <person name="Shittu T.A."/>
            <person name="Baroncelli R."/>
            <person name="Muthumeenakshi S."/>
            <person name="Osborne T.H."/>
            <person name="Janganan T.K."/>
            <person name="Sreenivasaprasad S."/>
        </authorList>
    </citation>
    <scope>NUCLEOTIDE SEQUENCE</scope>
    <source>
        <strain evidence="11">Conio</strain>
    </source>
</reference>
<feature type="transmembrane region" description="Helical" evidence="9">
    <location>
        <begin position="1813"/>
        <end position="1835"/>
    </location>
</feature>
<dbReference type="PRINTS" id="PR00171">
    <property type="entry name" value="SUGRTRNSPORT"/>
</dbReference>
<dbReference type="InterPro" id="IPR005828">
    <property type="entry name" value="MFS_sugar_transport-like"/>
</dbReference>
<dbReference type="EMBL" id="WJXW01000003">
    <property type="protein sequence ID" value="KAF9738409.1"/>
    <property type="molecule type" value="Genomic_DNA"/>
</dbReference>
<feature type="transmembrane region" description="Helical" evidence="9">
    <location>
        <begin position="1525"/>
        <end position="1547"/>
    </location>
</feature>
<dbReference type="PROSITE" id="PS00216">
    <property type="entry name" value="SUGAR_TRANSPORT_1"/>
    <property type="match status" value="2"/>
</dbReference>
<evidence type="ECO:0000259" key="10">
    <source>
        <dbReference type="PROSITE" id="PS50850"/>
    </source>
</evidence>
<keyword evidence="5 9" id="KW-1133">Transmembrane helix</keyword>
<dbReference type="Pfam" id="PF14438">
    <property type="entry name" value="SM-ATX"/>
    <property type="match status" value="1"/>
</dbReference>
<dbReference type="PROSITE" id="PS50850">
    <property type="entry name" value="MFS"/>
    <property type="match status" value="1"/>
</dbReference>
<feature type="transmembrane region" description="Helical" evidence="9">
    <location>
        <begin position="1676"/>
        <end position="1695"/>
    </location>
</feature>
<feature type="transmembrane region" description="Helical" evidence="9">
    <location>
        <begin position="1553"/>
        <end position="1575"/>
    </location>
</feature>
<feature type="domain" description="Major facilitator superfamily (MFS) profile" evidence="10">
    <location>
        <begin position="1398"/>
        <end position="1869"/>
    </location>
</feature>
<sequence length="1943" mass="210204">MSSTAAATSTNAAHVNGPLNPANSNPSASRAQLKMTTAARGQDGARKQAASPVDAAQNHASRARWLTTASGRTFSCDVQSVTWAHGATLSSRTWNPLALPLSSSPLQPSVLPPRSLCPARGHAADSRLPPSRKPSQPRAWQGTNPITQRSANQNTNGVVNPPRPSQPASALSGETITPMRHLNDRMMYLLANLSGLPGNITLKNGEKYTGVLSGTNLDPTEMRYVFKMVKKVQAASDTHVNGNSEPSDDYIGSGDDHVMIFDMGDVADFHVNGVVLDKTHSKGRNGASSFRTDTDISGNMAFRERTLQKWEPSTDASANLSLESSGQSSGWDQFATNERLFGVRSDYDENLYTTTIDRSHPQYVERAALAEKKAREIEGSSALNSHVREERSQNVAGGDKDIDEEDLYSGVLRPSGQSNKYTPPARRPPSGQPTISGAPVDPAIISSQLARPDSSAAKSTQRTASPATEKPAVAEPPKAAEPSVAEATTAPQAELSGGLTSKAETKTVPATKPVADQAQKPSTALKPAVGGVARRPQNATANVEHEVLDSFKQFSAAEKLRMSERQRNIQRESKAVKLNDLKKFSQNFKLNTPVPSDLVPILAKDEAKQAQIVEKALKTVQEIKATPPKSATASVDPKSVPRPVNAKADAPQPTANTSVDRQQNQRPRPGQAPFGSATMRERTGHNQNMNQMAPRNHGMLSTRLQMNQQQHKQQGNMPYNGIPQPIPVQDARIPPPTGPSASSSGVPTPTSSATPKFNVRAMEFRPTANAFQPGGQPSNHSSPRPDSTSRQEPPRKVQLTSFFSGKRPTVQPLDLAESFNPILRLRKESTEDAQKARQYATNGGIQPTYHTPPTWDFPTANTDKGYKDMFERPASQPLSTPHMIGNGPVPHQHQLPPQFQGPQGVPQGQTPQHTPRHPPVQPHHGPGPHQFEAQHMQFSHSTSSIHPSSRPMPGYMYSAQPQPMPGYPQQVPMQPYGMSPGVQHVQLRAGHGGPQFVTPPGPGMGGQMMTNQPSNGPYMGIPTNPQMQMYPGAPPTGFNQYSGQMPTGPGANGYPNSPRVGAPMMAHQGSQQGHNGQQMMYMQHGAQGPPMFTQVPPGSMTPMRGPYPQPHQPHYGSPHQHHQFPQQPHRVTASGSYSQPMIPQHSLPAQGPPTGPANHGPEGSEEVKARGFNVALSSPFATALLLGFWVCISRPKKASDRLQRWVTKGGFWTTWTTPVVEKGNSIVPIERRLHWPREGGSKNRFGVFEWRWQLSAHLSRTLELRASWVSCSWTMSQIPKPRSINIATPNPTLRDILNAKMNLWGRAVPRCSPNPRDHSTNPPSTLHSRCSRRALSLPALAFKEDLELQSMADVAAAEPLIAGSPDVPREYEEDVDAGVDVDVDESALVKPGRFLWVLTFCAGVSGLLFGYDTGVISSTLVSINSDLSERHLTTLDKSLITSATSLFALLASPLSGVAADALGRKTVILVADVLFVVGALSQAWTTSVWGMIAGRGVVGAAVGSASFVVPLYIGELSPGPWRGRMVTVSSLFITGGQVVAYVAGWLFSTRLHGWRWMVGLGSLPAMVQFGLLFLLPETPRYLARVGQKEKARRVLMRVYEGSEGVDERLVSSVLRQVEREIREEEDAAGGRVIGPAKHGWAARVERVQDNFGQLVGIGGNRRALIIACMLQGAQQLCGFNSLMYFSATIFSLVGFRSPTLTSLSIALTNFASTLAAFALIDRLGRRRILLLSIPVMAAGLALCALAFAFLDLPMESNSHARQPTLRQGHEASQPMFFLLLILLSMLLYVSAYALGLGCVPWQQSELFPLSVRSLGSALATATNWGSNTLVGLTFLPMMQMFTPTGTFAVYTGLCVGAWWVVRGIYPETAGLGLEDVGKLLEHDWGVQESLKRVLPSGPGQFTRLLWNPQQKIVVEDAAPEETRVCGVDATPFDCLGAHDSSIE</sequence>
<evidence type="ECO:0000313" key="11">
    <source>
        <dbReference type="EMBL" id="KAF9738409.1"/>
    </source>
</evidence>
<feature type="compositionally biased region" description="Low complexity" evidence="8">
    <location>
        <begin position="705"/>
        <end position="714"/>
    </location>
</feature>
<feature type="transmembrane region" description="Helical" evidence="9">
    <location>
        <begin position="1171"/>
        <end position="1192"/>
    </location>
</feature>
<dbReference type="InterPro" id="IPR050814">
    <property type="entry name" value="Myo-inositol_Transporter"/>
</dbReference>
<evidence type="ECO:0000313" key="12">
    <source>
        <dbReference type="Proteomes" id="UP000756921"/>
    </source>
</evidence>
<feature type="region of interest" description="Disordered" evidence="8">
    <location>
        <begin position="883"/>
        <end position="931"/>
    </location>
</feature>
<feature type="transmembrane region" description="Helical" evidence="9">
    <location>
        <begin position="1728"/>
        <end position="1750"/>
    </location>
</feature>